<keyword evidence="1" id="KW-0812">Transmembrane</keyword>
<evidence type="ECO:0000313" key="2">
    <source>
        <dbReference type="EMBL" id="MEQ2305545.1"/>
    </source>
</evidence>
<organism evidence="2 3">
    <name type="scientific">Ameca splendens</name>
    <dbReference type="NCBI Taxonomy" id="208324"/>
    <lineage>
        <taxon>Eukaryota</taxon>
        <taxon>Metazoa</taxon>
        <taxon>Chordata</taxon>
        <taxon>Craniata</taxon>
        <taxon>Vertebrata</taxon>
        <taxon>Euteleostomi</taxon>
        <taxon>Actinopterygii</taxon>
        <taxon>Neopterygii</taxon>
        <taxon>Teleostei</taxon>
        <taxon>Neoteleostei</taxon>
        <taxon>Acanthomorphata</taxon>
        <taxon>Ovalentaria</taxon>
        <taxon>Atherinomorphae</taxon>
        <taxon>Cyprinodontiformes</taxon>
        <taxon>Goodeidae</taxon>
        <taxon>Ameca</taxon>
    </lineage>
</organism>
<evidence type="ECO:0000313" key="3">
    <source>
        <dbReference type="Proteomes" id="UP001469553"/>
    </source>
</evidence>
<feature type="transmembrane region" description="Helical" evidence="1">
    <location>
        <begin position="20"/>
        <end position="39"/>
    </location>
</feature>
<gene>
    <name evidence="2" type="ORF">AMECASPLE_038989</name>
</gene>
<evidence type="ECO:0000256" key="1">
    <source>
        <dbReference type="SAM" id="Phobius"/>
    </source>
</evidence>
<proteinExistence type="predicted"/>
<protein>
    <submittedName>
        <fullName evidence="2">Uncharacterized protein</fullName>
    </submittedName>
</protein>
<comment type="caution">
    <text evidence="2">The sequence shown here is derived from an EMBL/GenBank/DDBJ whole genome shotgun (WGS) entry which is preliminary data.</text>
</comment>
<name>A0ABV0ZHF1_9TELE</name>
<keyword evidence="3" id="KW-1185">Reference proteome</keyword>
<keyword evidence="1" id="KW-1133">Transmembrane helix</keyword>
<keyword evidence="1" id="KW-0472">Membrane</keyword>
<accession>A0ABV0ZHF1</accession>
<sequence length="74" mass="7993">EAASTSTPECLPSVAENLNLGFILLNTVFLAISCFLHFLDQGISVPCPPSNIPNPSTPGDLTAPTYWRFVRSRS</sequence>
<feature type="non-terminal residue" evidence="2">
    <location>
        <position position="1"/>
    </location>
</feature>
<dbReference type="EMBL" id="JAHRIP010064066">
    <property type="protein sequence ID" value="MEQ2305545.1"/>
    <property type="molecule type" value="Genomic_DNA"/>
</dbReference>
<dbReference type="Proteomes" id="UP001469553">
    <property type="component" value="Unassembled WGS sequence"/>
</dbReference>
<reference evidence="2 3" key="1">
    <citation type="submission" date="2021-06" db="EMBL/GenBank/DDBJ databases">
        <authorList>
            <person name="Palmer J.M."/>
        </authorList>
    </citation>
    <scope>NUCLEOTIDE SEQUENCE [LARGE SCALE GENOMIC DNA]</scope>
    <source>
        <strain evidence="2 3">AS_MEX2019</strain>
        <tissue evidence="2">Muscle</tissue>
    </source>
</reference>